<dbReference type="Pfam" id="PF13977">
    <property type="entry name" value="TetR_C_6"/>
    <property type="match status" value="1"/>
</dbReference>
<evidence type="ECO:0000256" key="4">
    <source>
        <dbReference type="ARBA" id="ARBA00023163"/>
    </source>
</evidence>
<feature type="DNA-binding region" description="H-T-H motif" evidence="5">
    <location>
        <begin position="31"/>
        <end position="50"/>
    </location>
</feature>
<dbReference type="InterPro" id="IPR023772">
    <property type="entry name" value="DNA-bd_HTH_TetR-type_CS"/>
</dbReference>
<dbReference type="EMBL" id="BAAALF010000165">
    <property type="protein sequence ID" value="GAA1264653.1"/>
    <property type="molecule type" value="Genomic_DNA"/>
</dbReference>
<dbReference type="PANTHER" id="PTHR30055:SF226">
    <property type="entry name" value="HTH-TYPE TRANSCRIPTIONAL REGULATOR PKSA"/>
    <property type="match status" value="1"/>
</dbReference>
<dbReference type="RefSeq" id="WP_344445462.1">
    <property type="nucleotide sequence ID" value="NZ_BAAALF010000165.1"/>
</dbReference>
<evidence type="ECO:0000313" key="8">
    <source>
        <dbReference type="Proteomes" id="UP001500037"/>
    </source>
</evidence>
<dbReference type="SUPFAM" id="SSF48498">
    <property type="entry name" value="Tetracyclin repressor-like, C-terminal domain"/>
    <property type="match status" value="1"/>
</dbReference>
<dbReference type="PROSITE" id="PS01081">
    <property type="entry name" value="HTH_TETR_1"/>
    <property type="match status" value="1"/>
</dbReference>
<dbReference type="InterPro" id="IPR036271">
    <property type="entry name" value="Tet_transcr_reg_TetR-rel_C_sf"/>
</dbReference>
<keyword evidence="8" id="KW-1185">Reference proteome</keyword>
<keyword evidence="2" id="KW-0805">Transcription regulation</keyword>
<keyword evidence="4" id="KW-0804">Transcription</keyword>
<feature type="domain" description="HTH tetR-type" evidence="6">
    <location>
        <begin position="8"/>
        <end position="68"/>
    </location>
</feature>
<evidence type="ECO:0000259" key="6">
    <source>
        <dbReference type="PROSITE" id="PS50977"/>
    </source>
</evidence>
<evidence type="ECO:0000256" key="3">
    <source>
        <dbReference type="ARBA" id="ARBA00023125"/>
    </source>
</evidence>
<proteinExistence type="predicted"/>
<accession>A0ABP4HKL3</accession>
<keyword evidence="1" id="KW-0678">Repressor</keyword>
<dbReference type="Proteomes" id="UP001500037">
    <property type="component" value="Unassembled WGS sequence"/>
</dbReference>
<reference evidence="8" key="1">
    <citation type="journal article" date="2019" name="Int. J. Syst. Evol. Microbiol.">
        <title>The Global Catalogue of Microorganisms (GCM) 10K type strain sequencing project: providing services to taxonomists for standard genome sequencing and annotation.</title>
        <authorList>
            <consortium name="The Broad Institute Genomics Platform"/>
            <consortium name="The Broad Institute Genome Sequencing Center for Infectious Disease"/>
            <person name="Wu L."/>
            <person name="Ma J."/>
        </authorList>
    </citation>
    <scope>NUCLEOTIDE SEQUENCE [LARGE SCALE GENOMIC DNA]</scope>
    <source>
        <strain evidence="8">JCM 13004</strain>
    </source>
</reference>
<evidence type="ECO:0000256" key="1">
    <source>
        <dbReference type="ARBA" id="ARBA00022491"/>
    </source>
</evidence>
<dbReference type="PANTHER" id="PTHR30055">
    <property type="entry name" value="HTH-TYPE TRANSCRIPTIONAL REGULATOR RUTR"/>
    <property type="match status" value="1"/>
</dbReference>
<name>A0ABP4HKL3_9ACTN</name>
<organism evidence="7 8">
    <name type="scientific">Kitasatospora nipponensis</name>
    <dbReference type="NCBI Taxonomy" id="258049"/>
    <lineage>
        <taxon>Bacteria</taxon>
        <taxon>Bacillati</taxon>
        <taxon>Actinomycetota</taxon>
        <taxon>Actinomycetes</taxon>
        <taxon>Kitasatosporales</taxon>
        <taxon>Streptomycetaceae</taxon>
        <taxon>Kitasatospora</taxon>
    </lineage>
</organism>
<dbReference type="InterPro" id="IPR001647">
    <property type="entry name" value="HTH_TetR"/>
</dbReference>
<evidence type="ECO:0000313" key="7">
    <source>
        <dbReference type="EMBL" id="GAA1264653.1"/>
    </source>
</evidence>
<keyword evidence="3 5" id="KW-0238">DNA-binding</keyword>
<dbReference type="InterPro" id="IPR050109">
    <property type="entry name" value="HTH-type_TetR-like_transc_reg"/>
</dbReference>
<dbReference type="InterPro" id="IPR009057">
    <property type="entry name" value="Homeodomain-like_sf"/>
</dbReference>
<comment type="caution">
    <text evidence="7">The sequence shown here is derived from an EMBL/GenBank/DDBJ whole genome shotgun (WGS) entry which is preliminary data.</text>
</comment>
<dbReference type="Gene3D" id="1.10.357.10">
    <property type="entry name" value="Tetracycline Repressor, domain 2"/>
    <property type="match status" value="1"/>
</dbReference>
<dbReference type="PROSITE" id="PS50977">
    <property type="entry name" value="HTH_TETR_2"/>
    <property type="match status" value="1"/>
</dbReference>
<sequence length="196" mass="21331">MPKVVDPDARRTAVAQAVWRLIRRRGLEGVSVRTVAAEAGLSAGALRHYFADQAEVLTFAMQLVIDRVRARLEALAPDPDPAVAVRQVVEELLPLDAERLAEAEVWLAFTARAQSEPGLRAVRDLSYELLQELCRQLVAALLPAGVADGELAVEAERLYALVDGLVVHRVIRPDRATPELLRGVVARHLAQLATGA</sequence>
<dbReference type="Pfam" id="PF00440">
    <property type="entry name" value="TetR_N"/>
    <property type="match status" value="1"/>
</dbReference>
<dbReference type="SUPFAM" id="SSF46689">
    <property type="entry name" value="Homeodomain-like"/>
    <property type="match status" value="1"/>
</dbReference>
<gene>
    <name evidence="7" type="ORF">GCM10009665_62540</name>
</gene>
<protein>
    <submittedName>
        <fullName evidence="7">TetR/AcrR family transcriptional regulator</fullName>
    </submittedName>
</protein>
<evidence type="ECO:0000256" key="2">
    <source>
        <dbReference type="ARBA" id="ARBA00023015"/>
    </source>
</evidence>
<evidence type="ECO:0000256" key="5">
    <source>
        <dbReference type="PROSITE-ProRule" id="PRU00335"/>
    </source>
</evidence>
<dbReference type="InterPro" id="IPR039538">
    <property type="entry name" value="BetI_C"/>
</dbReference>